<dbReference type="EMBL" id="ML975587">
    <property type="protein sequence ID" value="KAF1828274.1"/>
    <property type="molecule type" value="Genomic_DNA"/>
</dbReference>
<evidence type="ECO:0000313" key="1">
    <source>
        <dbReference type="EMBL" id="KAF1828274.1"/>
    </source>
</evidence>
<gene>
    <name evidence="1" type="ORF">BDW02DRAFT_461270</name>
</gene>
<protein>
    <recommendedName>
        <fullName evidence="3">Reverse transcriptase Ty1/copia-type domain-containing protein</fullName>
    </recommendedName>
</protein>
<proteinExistence type="predicted"/>
<feature type="non-terminal residue" evidence="1">
    <location>
        <position position="57"/>
    </location>
</feature>
<accession>A0A6A5K1H4</accession>
<dbReference type="AlphaFoldDB" id="A0A6A5K1H4"/>
<reference evidence="1" key="1">
    <citation type="submission" date="2020-01" db="EMBL/GenBank/DDBJ databases">
        <authorList>
            <consortium name="DOE Joint Genome Institute"/>
            <person name="Haridas S."/>
            <person name="Albert R."/>
            <person name="Binder M."/>
            <person name="Bloem J."/>
            <person name="Labutti K."/>
            <person name="Salamov A."/>
            <person name="Andreopoulos B."/>
            <person name="Baker S.E."/>
            <person name="Barry K."/>
            <person name="Bills G."/>
            <person name="Bluhm B.H."/>
            <person name="Cannon C."/>
            <person name="Castanera R."/>
            <person name="Culley D.E."/>
            <person name="Daum C."/>
            <person name="Ezra D."/>
            <person name="Gonzalez J.B."/>
            <person name="Henrissat B."/>
            <person name="Kuo A."/>
            <person name="Liang C."/>
            <person name="Lipzen A."/>
            <person name="Lutzoni F."/>
            <person name="Magnuson J."/>
            <person name="Mondo S."/>
            <person name="Nolan M."/>
            <person name="Ohm R."/>
            <person name="Pangilinan J."/>
            <person name="Park H.-J."/>
            <person name="Ramirez L."/>
            <person name="Alfaro M."/>
            <person name="Sun H."/>
            <person name="Tritt A."/>
            <person name="Yoshinaga Y."/>
            <person name="Zwiers L.-H."/>
            <person name="Turgeon B.G."/>
            <person name="Goodwin S.B."/>
            <person name="Spatafora J.W."/>
            <person name="Crous P.W."/>
            <person name="Grigoriev I.V."/>
        </authorList>
    </citation>
    <scope>NUCLEOTIDE SEQUENCE</scope>
    <source>
        <strain evidence="1">P77</strain>
    </source>
</reference>
<feature type="non-terminal residue" evidence="1">
    <location>
        <position position="1"/>
    </location>
</feature>
<organism evidence="1 2">
    <name type="scientific">Decorospora gaudefroyi</name>
    <dbReference type="NCBI Taxonomy" id="184978"/>
    <lineage>
        <taxon>Eukaryota</taxon>
        <taxon>Fungi</taxon>
        <taxon>Dikarya</taxon>
        <taxon>Ascomycota</taxon>
        <taxon>Pezizomycotina</taxon>
        <taxon>Dothideomycetes</taxon>
        <taxon>Pleosporomycetidae</taxon>
        <taxon>Pleosporales</taxon>
        <taxon>Pleosporineae</taxon>
        <taxon>Pleosporaceae</taxon>
        <taxon>Decorospora</taxon>
    </lineage>
</organism>
<evidence type="ECO:0008006" key="3">
    <source>
        <dbReference type="Google" id="ProtNLM"/>
    </source>
</evidence>
<evidence type="ECO:0000313" key="2">
    <source>
        <dbReference type="Proteomes" id="UP000800040"/>
    </source>
</evidence>
<sequence>FFYVDDIVVLVHPSKLNIHKEFQEKLFKKYELRSMGQLNWFLGIRVVRDISQQSTWL</sequence>
<dbReference type="Proteomes" id="UP000800040">
    <property type="component" value="Unassembled WGS sequence"/>
</dbReference>
<keyword evidence="2" id="KW-1185">Reference proteome</keyword>
<dbReference type="OrthoDB" id="3943081at2759"/>
<name>A0A6A5K1H4_9PLEO</name>